<dbReference type="PANTHER" id="PTHR33048">
    <property type="entry name" value="PTH11-LIKE INTEGRAL MEMBRANE PROTEIN (AFU_ORTHOLOGUE AFUA_5G11245)"/>
    <property type="match status" value="1"/>
</dbReference>
<feature type="transmembrane region" description="Helical" evidence="6">
    <location>
        <begin position="73"/>
        <end position="90"/>
    </location>
</feature>
<gene>
    <name evidence="8" type="ORF">C8Q69DRAFT_511601</name>
</gene>
<reference evidence="8 9" key="1">
    <citation type="journal article" date="2018" name="Front. Microbiol.">
        <title>Genomic and genetic insights into a cosmopolitan fungus, Paecilomyces variotii (Eurotiales).</title>
        <authorList>
            <person name="Urquhart A.S."/>
            <person name="Mondo S.J."/>
            <person name="Makela M.R."/>
            <person name="Hane J.K."/>
            <person name="Wiebenga A."/>
            <person name="He G."/>
            <person name="Mihaltcheva S."/>
            <person name="Pangilinan J."/>
            <person name="Lipzen A."/>
            <person name="Barry K."/>
            <person name="de Vries R.P."/>
            <person name="Grigoriev I.V."/>
            <person name="Idnurm A."/>
        </authorList>
    </citation>
    <scope>NUCLEOTIDE SEQUENCE [LARGE SCALE GENOMIC DNA]</scope>
    <source>
        <strain evidence="8 9">CBS 101075</strain>
    </source>
</reference>
<feature type="domain" description="Rhodopsin" evidence="7">
    <location>
        <begin position="37"/>
        <end position="289"/>
    </location>
</feature>
<comment type="caution">
    <text evidence="8">The sequence shown here is derived from an EMBL/GenBank/DDBJ whole genome shotgun (WGS) entry which is preliminary data.</text>
</comment>
<dbReference type="PANTHER" id="PTHR33048:SF163">
    <property type="entry name" value="INTEGRAL MEMBRANE PROTEIN (AFU_ORTHOLOGUE AFUA_8G05510)"/>
    <property type="match status" value="1"/>
</dbReference>
<comment type="subcellular location">
    <subcellularLocation>
        <location evidence="1">Membrane</location>
        <topology evidence="1">Multi-pass membrane protein</topology>
    </subcellularLocation>
</comment>
<dbReference type="GeneID" id="39602546"/>
<feature type="transmembrane region" description="Helical" evidence="6">
    <location>
        <begin position="265"/>
        <end position="287"/>
    </location>
</feature>
<protein>
    <recommendedName>
        <fullName evidence="7">Rhodopsin domain-containing protein</fullName>
    </recommendedName>
</protein>
<feature type="transmembrane region" description="Helical" evidence="6">
    <location>
        <begin position="190"/>
        <end position="214"/>
    </location>
</feature>
<keyword evidence="9" id="KW-1185">Reference proteome</keyword>
<proteinExistence type="inferred from homology"/>
<comment type="similarity">
    <text evidence="5">Belongs to the SAT4 family.</text>
</comment>
<keyword evidence="3 6" id="KW-1133">Transmembrane helix</keyword>
<dbReference type="AlphaFoldDB" id="A0A443I4P9"/>
<evidence type="ECO:0000259" key="7">
    <source>
        <dbReference type="Pfam" id="PF20684"/>
    </source>
</evidence>
<dbReference type="InterPro" id="IPR052337">
    <property type="entry name" value="SAT4-like"/>
</dbReference>
<evidence type="ECO:0000313" key="9">
    <source>
        <dbReference type="Proteomes" id="UP000283841"/>
    </source>
</evidence>
<dbReference type="InterPro" id="IPR049326">
    <property type="entry name" value="Rhodopsin_dom_fungi"/>
</dbReference>
<evidence type="ECO:0000313" key="8">
    <source>
        <dbReference type="EMBL" id="RWQ99032.1"/>
    </source>
</evidence>
<evidence type="ECO:0000256" key="6">
    <source>
        <dbReference type="SAM" id="Phobius"/>
    </source>
</evidence>
<evidence type="ECO:0000256" key="4">
    <source>
        <dbReference type="ARBA" id="ARBA00023136"/>
    </source>
</evidence>
<sequence>MASSDAPPGVDLNEDIRWTILGPVITLVILATAAVALRVASRKVSNLQLQWDDYLIMGALGFWDTDKFVLRQVFAYGTCALTIVGCYEGIGKHIWSPKVNLTAVLQCLWAYEFLYDTIIPFIKLSIILFYRRVFDVPRFQRVLNWLAVLVMGWWLAILLVVIFQCMPYSYFWLQYTDPTAKGKCINTTQFYIGNAAASVVTDFLILFCPIPMVWGLQMPVAQKISVLGIFALGGFVCVAGTVRLYALTLINKSSDLTWSLNQTFIWTSVEPCIGIVSACLPTLLPLIRRCFPRFFGRSNHQDSKPTYEAGAAARSRDQGGDFYPLHNGPKLRPEDELELTTNIEGSDFQPQYSTEDGIDRYRGIHVKHDIEWKASTVL</sequence>
<dbReference type="Proteomes" id="UP000283841">
    <property type="component" value="Unassembled WGS sequence"/>
</dbReference>
<evidence type="ECO:0000256" key="3">
    <source>
        <dbReference type="ARBA" id="ARBA00022989"/>
    </source>
</evidence>
<dbReference type="GO" id="GO:0016020">
    <property type="term" value="C:membrane"/>
    <property type="evidence" value="ECO:0007669"/>
    <property type="project" value="UniProtKB-SubCell"/>
</dbReference>
<feature type="transmembrane region" description="Helical" evidence="6">
    <location>
        <begin position="226"/>
        <end position="245"/>
    </location>
</feature>
<dbReference type="STRING" id="264951.A0A443I4P9"/>
<feature type="transmembrane region" description="Helical" evidence="6">
    <location>
        <begin position="110"/>
        <end position="130"/>
    </location>
</feature>
<dbReference type="VEuPathDB" id="FungiDB:C8Q69DRAFT_511601"/>
<dbReference type="RefSeq" id="XP_028488677.1">
    <property type="nucleotide sequence ID" value="XM_028633269.1"/>
</dbReference>
<name>A0A443I4P9_BYSSP</name>
<evidence type="ECO:0000256" key="5">
    <source>
        <dbReference type="ARBA" id="ARBA00038359"/>
    </source>
</evidence>
<feature type="transmembrane region" description="Helical" evidence="6">
    <location>
        <begin position="142"/>
        <end position="170"/>
    </location>
</feature>
<accession>A0A443I4P9</accession>
<keyword evidence="2 6" id="KW-0812">Transmembrane</keyword>
<evidence type="ECO:0000256" key="2">
    <source>
        <dbReference type="ARBA" id="ARBA00022692"/>
    </source>
</evidence>
<feature type="transmembrane region" description="Helical" evidence="6">
    <location>
        <begin position="20"/>
        <end position="40"/>
    </location>
</feature>
<dbReference type="EMBL" id="RCNU01000001">
    <property type="protein sequence ID" value="RWQ99032.1"/>
    <property type="molecule type" value="Genomic_DNA"/>
</dbReference>
<organism evidence="8 9">
    <name type="scientific">Byssochlamys spectabilis</name>
    <name type="common">Paecilomyces variotii</name>
    <dbReference type="NCBI Taxonomy" id="264951"/>
    <lineage>
        <taxon>Eukaryota</taxon>
        <taxon>Fungi</taxon>
        <taxon>Dikarya</taxon>
        <taxon>Ascomycota</taxon>
        <taxon>Pezizomycotina</taxon>
        <taxon>Eurotiomycetes</taxon>
        <taxon>Eurotiomycetidae</taxon>
        <taxon>Eurotiales</taxon>
        <taxon>Thermoascaceae</taxon>
        <taxon>Paecilomyces</taxon>
    </lineage>
</organism>
<evidence type="ECO:0000256" key="1">
    <source>
        <dbReference type="ARBA" id="ARBA00004141"/>
    </source>
</evidence>
<keyword evidence="4 6" id="KW-0472">Membrane</keyword>
<dbReference type="Pfam" id="PF20684">
    <property type="entry name" value="Fung_rhodopsin"/>
    <property type="match status" value="1"/>
</dbReference>